<proteinExistence type="predicted"/>
<protein>
    <submittedName>
        <fullName evidence="1">Uncharacterized protein</fullName>
    </submittedName>
</protein>
<gene>
    <name evidence="1" type="ORF">LWC34_03880</name>
</gene>
<dbReference type="EMBL" id="JAJVCN010000001">
    <property type="protein sequence ID" value="MCE7001974.1"/>
    <property type="molecule type" value="Genomic_DNA"/>
</dbReference>
<dbReference type="Gene3D" id="3.40.50.720">
    <property type="entry name" value="NAD(P)-binding Rossmann-like Domain"/>
    <property type="match status" value="1"/>
</dbReference>
<dbReference type="Proteomes" id="UP001521150">
    <property type="component" value="Unassembled WGS sequence"/>
</dbReference>
<sequence length="263" mass="27784">MPSGDSNRLSPGAALFFSPRNGMALRDANGNLFDLALDDGTSAAVRAALAGNGKAPDELAAFREAGHLGARRYWPAERAKIGVLADAEIAVTLTAQLRQAGASPVAVTANALEASSVHAVCAVHDGPAPSWWVELDNRIVWQRVYREGRHVLFEPVTADLRHADVRARRLAAAGSGFEHLETYWSSCATGEAVLGEEHLTAAEIALVCAMAVNDLARWARGTADRTSAFVPGALPASRRVRVIDLDTSAISDHPVLPVPACAP</sequence>
<dbReference type="RefSeq" id="WP_233723018.1">
    <property type="nucleotide sequence ID" value="NZ_JAJVCN010000001.1"/>
</dbReference>
<evidence type="ECO:0000313" key="1">
    <source>
        <dbReference type="EMBL" id="MCE7001974.1"/>
    </source>
</evidence>
<reference evidence="1 2" key="1">
    <citation type="submission" date="2021-12" db="EMBL/GenBank/DDBJ databases">
        <title>Genome sequence of Kibdelosporangium philippinense ATCC 49844.</title>
        <authorList>
            <person name="Fedorov E.A."/>
            <person name="Omeragic M."/>
            <person name="Shalygina K.F."/>
            <person name="Maclea K.S."/>
        </authorList>
    </citation>
    <scope>NUCLEOTIDE SEQUENCE [LARGE SCALE GENOMIC DNA]</scope>
    <source>
        <strain evidence="1 2">ATCC 49844</strain>
    </source>
</reference>
<accession>A0ABS8Z4S6</accession>
<organism evidence="1 2">
    <name type="scientific">Kibdelosporangium philippinense</name>
    <dbReference type="NCBI Taxonomy" id="211113"/>
    <lineage>
        <taxon>Bacteria</taxon>
        <taxon>Bacillati</taxon>
        <taxon>Actinomycetota</taxon>
        <taxon>Actinomycetes</taxon>
        <taxon>Pseudonocardiales</taxon>
        <taxon>Pseudonocardiaceae</taxon>
        <taxon>Kibdelosporangium</taxon>
    </lineage>
</organism>
<comment type="caution">
    <text evidence="1">The sequence shown here is derived from an EMBL/GenBank/DDBJ whole genome shotgun (WGS) entry which is preliminary data.</text>
</comment>
<evidence type="ECO:0000313" key="2">
    <source>
        <dbReference type="Proteomes" id="UP001521150"/>
    </source>
</evidence>
<keyword evidence="2" id="KW-1185">Reference proteome</keyword>
<name>A0ABS8Z4S6_9PSEU</name>